<accession>A0ABX0I5A6</accession>
<name>A0ABX0I5A6_9FLAO</name>
<organism evidence="1 2">
    <name type="scientific">Flavobacterium difficile</name>
    <dbReference type="NCBI Taxonomy" id="2709659"/>
    <lineage>
        <taxon>Bacteria</taxon>
        <taxon>Pseudomonadati</taxon>
        <taxon>Bacteroidota</taxon>
        <taxon>Flavobacteriia</taxon>
        <taxon>Flavobacteriales</taxon>
        <taxon>Flavobacteriaceae</taxon>
        <taxon>Flavobacterium</taxon>
    </lineage>
</organism>
<gene>
    <name evidence="1" type="ORF">G4D72_01235</name>
</gene>
<evidence type="ECO:0008006" key="3">
    <source>
        <dbReference type="Google" id="ProtNLM"/>
    </source>
</evidence>
<keyword evidence="2" id="KW-1185">Reference proteome</keyword>
<proteinExistence type="predicted"/>
<dbReference type="RefSeq" id="WP_166075764.1">
    <property type="nucleotide sequence ID" value="NZ_JAAJBT010000001.1"/>
</dbReference>
<dbReference type="EMBL" id="JAAJBT010000001">
    <property type="protein sequence ID" value="NHM00730.1"/>
    <property type="molecule type" value="Genomic_DNA"/>
</dbReference>
<sequence>MKKLVIILILSLSFQLGYSNDRDVVLNQARESKENKNYDKAIKEYVSYIKMFKNEAVNLKDVYFEVANCYFLDNNNYMAFKVIKETISKYGVTKEDLETSPVLDKKLFEVAWADIYPEYTALRKQFVKRLNNVDIYVENNVVELKSK</sequence>
<comment type="caution">
    <text evidence="1">The sequence shown here is derived from an EMBL/GenBank/DDBJ whole genome shotgun (WGS) entry which is preliminary data.</text>
</comment>
<protein>
    <recommendedName>
        <fullName evidence="3">Tetratricopeptide repeat protein</fullName>
    </recommendedName>
</protein>
<reference evidence="1 2" key="1">
    <citation type="submission" date="2020-02" db="EMBL/GenBank/DDBJ databases">
        <authorList>
            <person name="Chen W.-M."/>
        </authorList>
    </citation>
    <scope>NUCLEOTIDE SEQUENCE [LARGE SCALE GENOMIC DNA]</scope>
    <source>
        <strain evidence="1 2">KDG-16</strain>
    </source>
</reference>
<evidence type="ECO:0000313" key="1">
    <source>
        <dbReference type="EMBL" id="NHM00730.1"/>
    </source>
</evidence>
<dbReference type="SUPFAM" id="SSF48452">
    <property type="entry name" value="TPR-like"/>
    <property type="match status" value="1"/>
</dbReference>
<evidence type="ECO:0000313" key="2">
    <source>
        <dbReference type="Proteomes" id="UP000800984"/>
    </source>
</evidence>
<dbReference type="InterPro" id="IPR011990">
    <property type="entry name" value="TPR-like_helical_dom_sf"/>
</dbReference>
<dbReference type="Proteomes" id="UP000800984">
    <property type="component" value="Unassembled WGS sequence"/>
</dbReference>
<dbReference type="Gene3D" id="1.25.40.10">
    <property type="entry name" value="Tetratricopeptide repeat domain"/>
    <property type="match status" value="1"/>
</dbReference>